<dbReference type="Pfam" id="PF10438">
    <property type="entry name" value="Cyc-maltodext_C"/>
    <property type="match status" value="1"/>
</dbReference>
<dbReference type="Pfam" id="PF09087">
    <property type="entry name" value="Cyc-maltodext_N"/>
    <property type="match status" value="1"/>
</dbReference>
<keyword evidence="5" id="KW-1185">Reference proteome</keyword>
<dbReference type="Gene3D" id="2.60.40.1180">
    <property type="entry name" value="Golgi alpha-mannosidase II"/>
    <property type="match status" value="1"/>
</dbReference>
<proteinExistence type="predicted"/>
<dbReference type="Proteomes" id="UP000678545">
    <property type="component" value="Unassembled WGS sequence"/>
</dbReference>
<dbReference type="InterPro" id="IPR015171">
    <property type="entry name" value="Cyc-maltodext_N"/>
</dbReference>
<dbReference type="SUPFAM" id="SSF51445">
    <property type="entry name" value="(Trans)glycosidases"/>
    <property type="match status" value="1"/>
</dbReference>
<evidence type="ECO:0000259" key="3">
    <source>
        <dbReference type="SMART" id="SM00642"/>
    </source>
</evidence>
<dbReference type="SUPFAM" id="SSF51011">
    <property type="entry name" value="Glycosyl hydrolase domain"/>
    <property type="match status" value="1"/>
</dbReference>
<dbReference type="GO" id="GO:0016798">
    <property type="term" value="F:hydrolase activity, acting on glycosyl bonds"/>
    <property type="evidence" value="ECO:0007669"/>
    <property type="project" value="UniProtKB-KW"/>
</dbReference>
<dbReference type="InterPro" id="IPR013780">
    <property type="entry name" value="Glyco_hydro_b"/>
</dbReference>
<dbReference type="InterPro" id="IPR014756">
    <property type="entry name" value="Ig_E-set"/>
</dbReference>
<dbReference type="SMART" id="SM00642">
    <property type="entry name" value="Aamy"/>
    <property type="match status" value="1"/>
</dbReference>
<reference evidence="4" key="1">
    <citation type="submission" date="2021-04" db="EMBL/GenBank/DDBJ databases">
        <title>novel species isolated from subtropical streams in China.</title>
        <authorList>
            <person name="Lu H."/>
        </authorList>
    </citation>
    <scope>NUCLEOTIDE SEQUENCE</scope>
    <source>
        <strain evidence="4">FT137W</strain>
    </source>
</reference>
<dbReference type="InterPro" id="IPR017853">
    <property type="entry name" value="GH"/>
</dbReference>
<accession>A0A941E1A7</accession>
<dbReference type="PANTHER" id="PTHR10357">
    <property type="entry name" value="ALPHA-AMYLASE FAMILY MEMBER"/>
    <property type="match status" value="1"/>
</dbReference>
<dbReference type="InterPro" id="IPR013783">
    <property type="entry name" value="Ig-like_fold"/>
</dbReference>
<dbReference type="Gene3D" id="2.60.40.10">
    <property type="entry name" value="Immunoglobulins"/>
    <property type="match status" value="1"/>
</dbReference>
<organism evidence="4 5">
    <name type="scientific">Undibacterium fentianense</name>
    <dbReference type="NCBI Taxonomy" id="2828728"/>
    <lineage>
        <taxon>Bacteria</taxon>
        <taxon>Pseudomonadati</taxon>
        <taxon>Pseudomonadota</taxon>
        <taxon>Betaproteobacteria</taxon>
        <taxon>Burkholderiales</taxon>
        <taxon>Oxalobacteraceae</taxon>
        <taxon>Undibacterium</taxon>
    </lineage>
</organism>
<keyword evidence="1 4" id="KW-0378">Hydrolase</keyword>
<dbReference type="EMBL" id="JAGSPJ010000002">
    <property type="protein sequence ID" value="MBR7799432.1"/>
    <property type="molecule type" value="Genomic_DNA"/>
</dbReference>
<evidence type="ECO:0000313" key="4">
    <source>
        <dbReference type="EMBL" id="MBR7799432.1"/>
    </source>
</evidence>
<evidence type="ECO:0000313" key="5">
    <source>
        <dbReference type="Proteomes" id="UP000678545"/>
    </source>
</evidence>
<dbReference type="Pfam" id="PF00128">
    <property type="entry name" value="Alpha-amylase"/>
    <property type="match status" value="1"/>
</dbReference>
<dbReference type="GO" id="GO:0005975">
    <property type="term" value="P:carbohydrate metabolic process"/>
    <property type="evidence" value="ECO:0007669"/>
    <property type="project" value="InterPro"/>
</dbReference>
<name>A0A941E1A7_9BURK</name>
<dbReference type="InterPro" id="IPR019492">
    <property type="entry name" value="Cyclo-malto-dextrinase_C"/>
</dbReference>
<keyword evidence="2" id="KW-0326">Glycosidase</keyword>
<sequence>MKNPTLQLMVHGKNIADLTPEIRYPGVTIRQVHRSDNRNYLFIDLHIGSNAKAGELQILFKQSNNSKRILATQTFNLQQRRTGSAQRQGFSNRDAIYLIVPDRFANGDPRNDSVNGYSDKLARDIPGGRHGGDIAGIAAHLEYIAGLGFTMLWPTPMLENAQPINSYHGYAATDFYQIDPRFGSNQSYRELVALARKKNIGMVQDVVLNHIGSNHWWMKDLPSKDWLNSDGKYTETNHIRSTIQDTHAAKSDLNQFADGWFVKTMPDLNQRNPFLANYLIQNAVWWIEYADLAGLRVDTYSYSNKEFLARWSARIMQEYPNMTIVGEEWSMNPNVVAYWQRGNENRDGYRSAMPSMMDFPVYQALHTSLVGDAIKPADMMTMYETIANDFIYPHPEQLTIFEGNHDTPRIFSALNEDLALNKLAMVMLATLRGIPQMFYGAEILMTSPKQRDDGKVRGDFPGGWSDDEVNAFIGTNLTPAQSEMQTFTRRLFNWRKQQSALHGGKLLHFIPQDNCYVYFRFDGRQKIMIVINRNEKEVALQTERFREIIQDAQSANNILLDQTIQLEPIMRVQGKSALILELFSLPPMNVRGQ</sequence>
<protein>
    <submittedName>
        <fullName evidence="4">Glycoside hydrolase family 13 protein</fullName>
    </submittedName>
</protein>
<feature type="domain" description="Glycosyl hydrolase family 13 catalytic" evidence="3">
    <location>
        <begin position="98"/>
        <end position="481"/>
    </location>
</feature>
<dbReference type="AlphaFoldDB" id="A0A941E1A7"/>
<evidence type="ECO:0000256" key="2">
    <source>
        <dbReference type="ARBA" id="ARBA00023295"/>
    </source>
</evidence>
<gene>
    <name evidence="4" type="ORF">KDM90_05410</name>
</gene>
<dbReference type="SUPFAM" id="SSF81296">
    <property type="entry name" value="E set domains"/>
    <property type="match status" value="1"/>
</dbReference>
<evidence type="ECO:0000256" key="1">
    <source>
        <dbReference type="ARBA" id="ARBA00022801"/>
    </source>
</evidence>
<dbReference type="InterPro" id="IPR006047">
    <property type="entry name" value="GH13_cat_dom"/>
</dbReference>
<dbReference type="Gene3D" id="3.20.20.80">
    <property type="entry name" value="Glycosidases"/>
    <property type="match status" value="1"/>
</dbReference>
<comment type="caution">
    <text evidence="4">The sequence shown here is derived from an EMBL/GenBank/DDBJ whole genome shotgun (WGS) entry which is preliminary data.</text>
</comment>
<dbReference type="PANTHER" id="PTHR10357:SF210">
    <property type="entry name" value="MALTODEXTRIN GLUCOSIDASE"/>
    <property type="match status" value="1"/>
</dbReference>
<dbReference type="CDD" id="cd11340">
    <property type="entry name" value="AmyAc_bac_CMD_like_3"/>
    <property type="match status" value="1"/>
</dbReference>